<comment type="caution">
    <text evidence="2">The sequence shown here is derived from an EMBL/GenBank/DDBJ whole genome shotgun (WGS) entry which is preliminary data.</text>
</comment>
<evidence type="ECO:0000313" key="2">
    <source>
        <dbReference type="EMBL" id="KAJ1202026.1"/>
    </source>
</evidence>
<keyword evidence="1" id="KW-0812">Transmembrane</keyword>
<evidence type="ECO:0000256" key="1">
    <source>
        <dbReference type="SAM" id="Phobius"/>
    </source>
</evidence>
<dbReference type="AlphaFoldDB" id="A0AAV7VMD5"/>
<name>A0AAV7VMD5_PLEWA</name>
<dbReference type="EMBL" id="JANPWB010000003">
    <property type="protein sequence ID" value="KAJ1202026.1"/>
    <property type="molecule type" value="Genomic_DNA"/>
</dbReference>
<feature type="transmembrane region" description="Helical" evidence="1">
    <location>
        <begin position="23"/>
        <end position="45"/>
    </location>
</feature>
<evidence type="ECO:0000313" key="3">
    <source>
        <dbReference type="Proteomes" id="UP001066276"/>
    </source>
</evidence>
<gene>
    <name evidence="2" type="ORF">NDU88_005829</name>
</gene>
<protein>
    <submittedName>
        <fullName evidence="2">Uncharacterized protein</fullName>
    </submittedName>
</protein>
<reference evidence="2" key="1">
    <citation type="journal article" date="2022" name="bioRxiv">
        <title>Sequencing and chromosome-scale assembly of the giantPleurodeles waltlgenome.</title>
        <authorList>
            <person name="Brown T."/>
            <person name="Elewa A."/>
            <person name="Iarovenko S."/>
            <person name="Subramanian E."/>
            <person name="Araus A.J."/>
            <person name="Petzold A."/>
            <person name="Susuki M."/>
            <person name="Suzuki K.-i.T."/>
            <person name="Hayashi T."/>
            <person name="Toyoda A."/>
            <person name="Oliveira C."/>
            <person name="Osipova E."/>
            <person name="Leigh N.D."/>
            <person name="Simon A."/>
            <person name="Yun M.H."/>
        </authorList>
    </citation>
    <scope>NUCLEOTIDE SEQUENCE</scope>
    <source>
        <strain evidence="2">20211129_DDA</strain>
        <tissue evidence="2">Liver</tissue>
    </source>
</reference>
<dbReference type="Proteomes" id="UP001066276">
    <property type="component" value="Chromosome 2_1"/>
</dbReference>
<accession>A0AAV7VMD5</accession>
<proteinExistence type="predicted"/>
<keyword evidence="1" id="KW-0472">Membrane</keyword>
<sequence length="103" mass="10407">MLGGGGAGAAVSGPGAEEVDGPAVVGVILGATWVVVVVLVVAAVVDTEGPPWANALHTPEALSRMAITPCHVMEPRLHIQNVAVTHCPPLKLKDLTGIRIGCC</sequence>
<keyword evidence="3" id="KW-1185">Reference proteome</keyword>
<keyword evidence="1" id="KW-1133">Transmembrane helix</keyword>
<organism evidence="2 3">
    <name type="scientific">Pleurodeles waltl</name>
    <name type="common">Iberian ribbed newt</name>
    <dbReference type="NCBI Taxonomy" id="8319"/>
    <lineage>
        <taxon>Eukaryota</taxon>
        <taxon>Metazoa</taxon>
        <taxon>Chordata</taxon>
        <taxon>Craniata</taxon>
        <taxon>Vertebrata</taxon>
        <taxon>Euteleostomi</taxon>
        <taxon>Amphibia</taxon>
        <taxon>Batrachia</taxon>
        <taxon>Caudata</taxon>
        <taxon>Salamandroidea</taxon>
        <taxon>Salamandridae</taxon>
        <taxon>Pleurodelinae</taxon>
        <taxon>Pleurodeles</taxon>
    </lineage>
</organism>